<dbReference type="GO" id="GO:0004672">
    <property type="term" value="F:protein kinase activity"/>
    <property type="evidence" value="ECO:0007669"/>
    <property type="project" value="InterPro"/>
</dbReference>
<keyword evidence="2" id="KW-0547">Nucleotide-binding</keyword>
<feature type="compositionally biased region" description="Basic and acidic residues" evidence="3">
    <location>
        <begin position="35"/>
        <end position="45"/>
    </location>
</feature>
<keyword evidence="2" id="KW-0067">ATP-binding</keyword>
<dbReference type="AlphaFoldDB" id="A0A7J7CP01"/>
<dbReference type="PANTHER" id="PTHR11909">
    <property type="entry name" value="CASEIN KINASE-RELATED"/>
    <property type="match status" value="1"/>
</dbReference>
<dbReference type="SUPFAM" id="SSF56112">
    <property type="entry name" value="Protein kinase-like (PK-like)"/>
    <property type="match status" value="1"/>
</dbReference>
<dbReference type="InterPro" id="IPR050235">
    <property type="entry name" value="CK1_Ser-Thr_kinase"/>
</dbReference>
<evidence type="ECO:0000256" key="2">
    <source>
        <dbReference type="PROSITE-ProRule" id="PRU10141"/>
    </source>
</evidence>
<dbReference type="EMBL" id="JAAARO010000015">
    <property type="protein sequence ID" value="KAF5735728.1"/>
    <property type="molecule type" value="Genomic_DNA"/>
</dbReference>
<name>A0A7J7CP01_TRIWF</name>
<comment type="similarity">
    <text evidence="1">Belongs to the protein kinase superfamily. CK1 Ser/Thr protein kinase family. Casein kinase I subfamily.</text>
</comment>
<dbReference type="Proteomes" id="UP000593562">
    <property type="component" value="Unassembled WGS sequence"/>
</dbReference>
<evidence type="ECO:0000313" key="6">
    <source>
        <dbReference type="Proteomes" id="UP000593562"/>
    </source>
</evidence>
<accession>A0A7J7CP01</accession>
<dbReference type="Gene3D" id="3.30.200.20">
    <property type="entry name" value="Phosphorylase Kinase, domain 1"/>
    <property type="match status" value="1"/>
</dbReference>
<organism evidence="5 6">
    <name type="scientific">Tripterygium wilfordii</name>
    <name type="common">Thunder God vine</name>
    <dbReference type="NCBI Taxonomy" id="458696"/>
    <lineage>
        <taxon>Eukaryota</taxon>
        <taxon>Viridiplantae</taxon>
        <taxon>Streptophyta</taxon>
        <taxon>Embryophyta</taxon>
        <taxon>Tracheophyta</taxon>
        <taxon>Spermatophyta</taxon>
        <taxon>Magnoliopsida</taxon>
        <taxon>eudicotyledons</taxon>
        <taxon>Gunneridae</taxon>
        <taxon>Pentapetalae</taxon>
        <taxon>rosids</taxon>
        <taxon>fabids</taxon>
        <taxon>Celastrales</taxon>
        <taxon>Celastraceae</taxon>
        <taxon>Tripterygium</taxon>
    </lineage>
</organism>
<dbReference type="InParanoid" id="A0A7J7CP01"/>
<protein>
    <submittedName>
        <fullName evidence="5">Protein kinase 3</fullName>
    </submittedName>
</protein>
<feature type="compositionally biased region" description="Basic and acidic residues" evidence="3">
    <location>
        <begin position="55"/>
        <end position="65"/>
    </location>
</feature>
<feature type="region of interest" description="Disordered" evidence="3">
    <location>
        <begin position="1"/>
        <end position="119"/>
    </location>
</feature>
<dbReference type="InterPro" id="IPR000719">
    <property type="entry name" value="Prot_kinase_dom"/>
</dbReference>
<feature type="binding site" evidence="2">
    <location>
        <position position="162"/>
    </location>
    <ligand>
        <name>ATP</name>
        <dbReference type="ChEBI" id="CHEBI:30616"/>
    </ligand>
</feature>
<evidence type="ECO:0000256" key="1">
    <source>
        <dbReference type="ARBA" id="ARBA00005926"/>
    </source>
</evidence>
<feature type="domain" description="Protein kinase" evidence="4">
    <location>
        <begin position="124"/>
        <end position="377"/>
    </location>
</feature>
<dbReference type="PROSITE" id="PS50011">
    <property type="entry name" value="PROTEIN_KINASE_DOM"/>
    <property type="match status" value="1"/>
</dbReference>
<dbReference type="PROSITE" id="PS00107">
    <property type="entry name" value="PROTEIN_KINASE_ATP"/>
    <property type="match status" value="1"/>
</dbReference>
<evidence type="ECO:0000313" key="5">
    <source>
        <dbReference type="EMBL" id="KAF5735728.1"/>
    </source>
</evidence>
<gene>
    <name evidence="5" type="ORF">HS088_TW15G01244</name>
</gene>
<dbReference type="InterPro" id="IPR017441">
    <property type="entry name" value="Protein_kinase_ATP_BS"/>
</dbReference>
<dbReference type="GO" id="GO:0005524">
    <property type="term" value="F:ATP binding"/>
    <property type="evidence" value="ECO:0007669"/>
    <property type="project" value="UniProtKB-UniRule"/>
</dbReference>
<proteinExistence type="inferred from homology"/>
<keyword evidence="5" id="KW-0418">Kinase</keyword>
<keyword evidence="5" id="KW-0808">Transferase</keyword>
<evidence type="ECO:0000259" key="4">
    <source>
        <dbReference type="PROSITE" id="PS50011"/>
    </source>
</evidence>
<dbReference type="InterPro" id="IPR011009">
    <property type="entry name" value="Kinase-like_dom_sf"/>
</dbReference>
<sequence>MPQRPRGVRRGRGRVEPNAPTRNQVKTRAAAAREAATEAARERPRTRLAAKRLRKQEEEKEKVQEDQVIVISERDSDLKSKKATKGVMADDSGGLSANKAGGQEEEGNTTPFPEKVQVGGSPTYKVERKLGKGGFGQVFVGRRVSGGNERTTGPGAVEVALKFEHKNSKGCNYGPPYEWQVYNTLGGIHGVPRVHYKGKQGEYYVMVMDMLGPSLWDVWNTSGQAMSSEMVACIAVESLSILEKTHSKGYVLRDEVEQICEVPASGEVTVTGSQVSTTRRWCLACICSTVALINNSGTSIFVPEAIALDGKERAVCRNFVKAVALFSVSDMCGGTRKWKALNRKCAIDVYEFTECPNCYGTYFSHHTPTTLLGPWIT</sequence>
<comment type="caution">
    <text evidence="5">The sequence shown here is derived from an EMBL/GenBank/DDBJ whole genome shotgun (WGS) entry which is preliminary data.</text>
</comment>
<reference evidence="5 6" key="1">
    <citation type="journal article" date="2020" name="Nat. Commun.">
        <title>Genome of Tripterygium wilfordii and identification of cytochrome P450 involved in triptolide biosynthesis.</title>
        <authorList>
            <person name="Tu L."/>
            <person name="Su P."/>
            <person name="Zhang Z."/>
            <person name="Gao L."/>
            <person name="Wang J."/>
            <person name="Hu T."/>
            <person name="Zhou J."/>
            <person name="Zhang Y."/>
            <person name="Zhao Y."/>
            <person name="Liu Y."/>
            <person name="Song Y."/>
            <person name="Tong Y."/>
            <person name="Lu Y."/>
            <person name="Yang J."/>
            <person name="Xu C."/>
            <person name="Jia M."/>
            <person name="Peters R.J."/>
            <person name="Huang L."/>
            <person name="Gao W."/>
        </authorList>
    </citation>
    <scope>NUCLEOTIDE SEQUENCE [LARGE SCALE GENOMIC DNA]</scope>
    <source>
        <strain evidence="6">cv. XIE 37</strain>
        <tissue evidence="5">Leaf</tissue>
    </source>
</reference>
<keyword evidence="6" id="KW-1185">Reference proteome</keyword>
<feature type="compositionally biased region" description="Basic residues" evidence="3">
    <location>
        <begin position="1"/>
        <end position="12"/>
    </location>
</feature>
<evidence type="ECO:0000256" key="3">
    <source>
        <dbReference type="SAM" id="MobiDB-lite"/>
    </source>
</evidence>